<accession>A0A4V1IU24</accession>
<name>A0A4V1IU24_9FUNG</name>
<dbReference type="PANTHER" id="PTHR47349">
    <property type="entry name" value="CHROMOSOME 8, WHOLE GENOME SHOTGUN SEQUENCE"/>
    <property type="match status" value="1"/>
</dbReference>
<evidence type="ECO:0000313" key="2">
    <source>
        <dbReference type="EMBL" id="RKO99067.1"/>
    </source>
</evidence>
<dbReference type="PANTHER" id="PTHR47349:SF1">
    <property type="entry name" value="AER328WP"/>
    <property type="match status" value="1"/>
</dbReference>
<dbReference type="Proteomes" id="UP000274922">
    <property type="component" value="Unassembled WGS sequence"/>
</dbReference>
<dbReference type="SUPFAM" id="SSF53474">
    <property type="entry name" value="alpha/beta-Hydrolases"/>
    <property type="match status" value="1"/>
</dbReference>
<dbReference type="OrthoDB" id="5598028at2759"/>
<proteinExistence type="predicted"/>
<dbReference type="InterPro" id="IPR029058">
    <property type="entry name" value="AB_hydrolase_fold"/>
</dbReference>
<sequence length="401" mass="44828">MPTLPVPQHIHRVVIIGVHGWFPGRWVSKLVGEPTGTSQRFVSQMHQAVREFYASQDGMAGADLASLGVDVTTIPLVGEGTVEERVAKLHAQLVDNAFWLQHLRDAELVMIAAHSQGSPVSSLLVSRLIDEGYVHPHRQRVCLLAMAGISHGPMPSLKGNLIVQYVEAEAARELFEFNNPSSAISRKYRYAVQNMLTHGVRITAIGSWYDQVVPLYSAVMHGFHHVNIFRGVYIEGRDYNPDFLSHLIVFALKLRNAGWTDHDLVVHLSELVMGNLWGGTQGHETIYNDLSAYRVALAWALGPTPPAHRPRSPYALPAGSASTIPPYPNTVAGYRAPARLNPYFLPWIMAQLLADPFIQQSPELAADLHQLQTEFAAWEPQSKVYRELRYRLEPFRARPHL</sequence>
<dbReference type="STRING" id="1555241.A0A4V1IU24"/>
<dbReference type="Gene3D" id="3.40.50.1820">
    <property type="entry name" value="alpha/beta hydrolase"/>
    <property type="match status" value="1"/>
</dbReference>
<dbReference type="AlphaFoldDB" id="A0A4V1IU24"/>
<gene>
    <name evidence="2" type="ORF">CXG81DRAFT_15080</name>
</gene>
<feature type="domain" description="YMC020W-like alpha/beta hydrolase" evidence="1">
    <location>
        <begin position="7"/>
        <end position="354"/>
    </location>
</feature>
<dbReference type="Pfam" id="PF26147">
    <property type="entry name" value="AB_HYDROLASE_YMC0-YMC35"/>
    <property type="match status" value="1"/>
</dbReference>
<organism evidence="2 3">
    <name type="scientific">Caulochytrium protostelioides</name>
    <dbReference type="NCBI Taxonomy" id="1555241"/>
    <lineage>
        <taxon>Eukaryota</taxon>
        <taxon>Fungi</taxon>
        <taxon>Fungi incertae sedis</taxon>
        <taxon>Chytridiomycota</taxon>
        <taxon>Chytridiomycota incertae sedis</taxon>
        <taxon>Chytridiomycetes</taxon>
        <taxon>Caulochytriales</taxon>
        <taxon>Caulochytriaceae</taxon>
        <taxon>Caulochytrium</taxon>
    </lineage>
</organism>
<evidence type="ECO:0000313" key="3">
    <source>
        <dbReference type="Proteomes" id="UP000274922"/>
    </source>
</evidence>
<protein>
    <recommendedName>
        <fullName evidence="1">YMC020W-like alpha/beta hydrolase domain-containing protein</fullName>
    </recommendedName>
</protein>
<keyword evidence="3" id="KW-1185">Reference proteome</keyword>
<evidence type="ECO:0000259" key="1">
    <source>
        <dbReference type="Pfam" id="PF26147"/>
    </source>
</evidence>
<dbReference type="InterPro" id="IPR058934">
    <property type="entry name" value="YMC020W-like"/>
</dbReference>
<reference evidence="3" key="1">
    <citation type="journal article" date="2018" name="Nat. Microbiol.">
        <title>Leveraging single-cell genomics to expand the fungal tree of life.</title>
        <authorList>
            <person name="Ahrendt S.R."/>
            <person name="Quandt C.A."/>
            <person name="Ciobanu D."/>
            <person name="Clum A."/>
            <person name="Salamov A."/>
            <person name="Andreopoulos B."/>
            <person name="Cheng J.F."/>
            <person name="Woyke T."/>
            <person name="Pelin A."/>
            <person name="Henrissat B."/>
            <person name="Reynolds N.K."/>
            <person name="Benny G.L."/>
            <person name="Smith M.E."/>
            <person name="James T.Y."/>
            <person name="Grigoriev I.V."/>
        </authorList>
    </citation>
    <scope>NUCLEOTIDE SEQUENCE [LARGE SCALE GENOMIC DNA]</scope>
    <source>
        <strain evidence="3">ATCC 52028</strain>
    </source>
</reference>
<dbReference type="EMBL" id="ML014324">
    <property type="protein sequence ID" value="RKO99067.1"/>
    <property type="molecule type" value="Genomic_DNA"/>
</dbReference>
<dbReference type="InterPro" id="IPR058933">
    <property type="entry name" value="YMC020W-like_ab_hydrolase"/>
</dbReference>